<dbReference type="SMART" id="SM00015">
    <property type="entry name" value="IQ"/>
    <property type="match status" value="3"/>
</dbReference>
<feature type="region of interest" description="Disordered" evidence="1">
    <location>
        <begin position="223"/>
        <end position="246"/>
    </location>
</feature>
<dbReference type="OMA" id="WYMANKH"/>
<feature type="compositionally biased region" description="Acidic residues" evidence="1">
    <location>
        <begin position="166"/>
        <end position="178"/>
    </location>
</feature>
<dbReference type="Gene3D" id="1.20.5.190">
    <property type="match status" value="1"/>
</dbReference>
<feature type="compositionally biased region" description="Basic and acidic residues" evidence="1">
    <location>
        <begin position="151"/>
        <end position="165"/>
    </location>
</feature>
<sequence length="1510" mass="171756">MKAEVLFKNQLKMLESGIETLKESTLKKHPEFRKMLAAVKKHHSNVRLSHLTGTPKDSLSQTQQDTKFYYILIRMLNEVDLNPSADHLENLQHVHHWYTSNKRILHSTPRFGKNRRKKSDEKVETVENSMGRLQHEALQVHLKMNNTGHKNAAEKRNNLTEKLETEDSTDATETENEVPDVKQKTKRPKTSPSVKDQKAPHSAKSVRSITSLPVEAILSQRRQPQPLSHLYNPHSANSPQMKAEEREKVEGEKVAPKLRMKHSGQAPDKTLTSMTPQANHLQKWQSFQRASNFGQDYLCRMEHMGRRGQPGAVRYVAHENAFSAEDYTQEILKHYSTWEKIRKQSGADDAPKSKMSKLLQQSLEEFYETAKNFYPVHPPKAKATDEGSEGGSLRMQSAPAGGCRKESIPFPSSRTTPTPYADLQLLYFYYFFGIFRSKCAQNVKLDSVVGMIDSVTEEMSFHKEKLVPSPQPGFRQPILHVEERDRPQTAPQYTRPVNTPYDNSVMYCQLDTPSNSDPVQVDLEKIAALEAADWRGRISWHGLSRQEDSPSMEHPTTPMSHRSMRPRTAPSSGRREKTEATIAGEGLENDAKSEISFLSVHQLGGGKKSQSSSVKSAKRIGLNQLKVRNIFMLSPSSREILIQDYTRGESASSHMEFVSIIAPSGVSGANRSHFADSMATHMLLDSHGNCDDGSVFGGAFSDLQDDYDVMESFSEAGGNRPYTVHHDEDVSDKLVQDVSDLVQIDRVHQGVLDSAPTPSFPPPRRSASKLQPQNEVEMFLSGLHSHNIPEDMTEEEIEQYVKQINASTRTSAKSPRIFGRSFPKQRPSTCNLTLKIEGHGSRKQQRSAGSVPQRAKASDRLQVLVRQQEMLRKLPANRLQTPPSIPSAFNAHGSRKGHGSNAYSVEHEAHARKDRSPRNYLERVSELSRGAFAQIGAYTPQHSTLNEQREPFADSIRVIKLQNQLTEQSHVTPRPAPPVLTDPPKPLETVRHRAAAEFSKGVVPHDIRIVIMPSVASVDIQAKNLNKVGRPIPEYGEARDPVEAHQKANLLREAKAAVDIQRIFRGFVARNRYQYLKRQVRESREDRQKAAVEIQRAYRRHLSHKQVIAKRPPDSEQVEWEKHCKETSTKRELERKAKAEELTKQPFHPKNIAPEKKLLHLAATVIQRHVRGFLLRVKLHRLQRKSKQHATSWPRFLSQFKEMLSRVQERLGIEKQVFDLNFNNISMYMDTRKRYESVFDRKAFGGELELSELPEYFKECDLYPAQAEIDHGLSLIFRGQPLKQGKGLLRQDTLELTFQLYPPSASGIEIQRKSTWINPIVDGEEAKKLIGCENVESTDFKTVLEFSCIHAKNSELERAETRSREKGRGVEEEAWCFINKYLRLISTEVVIAIQDIFKQFPSLYRLWYTEFYEGCSKCSRSNIDVKYEENWPRASVAPGSASEWRPLPDPLGHAFHATERRIGVGDLEGVVEGCTAKFTIQSAQAENKKACQTARLQRLQHLFQKQHRND</sequence>
<protein>
    <submittedName>
        <fullName evidence="2 3">Uncharacterized protein</fullName>
    </submittedName>
</protein>
<dbReference type="EnsemblMetazoa" id="CapteT227327">
    <property type="protein sequence ID" value="CapteP227327"/>
    <property type="gene ID" value="CapteG227327"/>
</dbReference>
<keyword evidence="4" id="KW-1185">Reference proteome</keyword>
<reference evidence="2 4" key="2">
    <citation type="journal article" date="2013" name="Nature">
        <title>Insights into bilaterian evolution from three spiralian genomes.</title>
        <authorList>
            <person name="Simakov O."/>
            <person name="Marletaz F."/>
            <person name="Cho S.J."/>
            <person name="Edsinger-Gonzales E."/>
            <person name="Havlak P."/>
            <person name="Hellsten U."/>
            <person name="Kuo D.H."/>
            <person name="Larsson T."/>
            <person name="Lv J."/>
            <person name="Arendt D."/>
            <person name="Savage R."/>
            <person name="Osoegawa K."/>
            <person name="de Jong P."/>
            <person name="Grimwood J."/>
            <person name="Chapman J.A."/>
            <person name="Shapiro H."/>
            <person name="Aerts A."/>
            <person name="Otillar R.P."/>
            <person name="Terry A.Y."/>
            <person name="Boore J.L."/>
            <person name="Grigoriev I.V."/>
            <person name="Lindberg D.R."/>
            <person name="Seaver E.C."/>
            <person name="Weisblat D.A."/>
            <person name="Putnam N.H."/>
            <person name="Rokhsar D.S."/>
        </authorList>
    </citation>
    <scope>NUCLEOTIDE SEQUENCE</scope>
    <source>
        <strain evidence="2 4">I ESC-2004</strain>
    </source>
</reference>
<reference evidence="3" key="3">
    <citation type="submission" date="2015-06" db="UniProtKB">
        <authorList>
            <consortium name="EnsemblMetazoa"/>
        </authorList>
    </citation>
    <scope>IDENTIFICATION</scope>
</reference>
<dbReference type="HOGENOM" id="CLU_252456_0_0_1"/>
<dbReference type="InterPro" id="IPR000048">
    <property type="entry name" value="IQ_motif_EF-hand-BS"/>
</dbReference>
<dbReference type="Proteomes" id="UP000014760">
    <property type="component" value="Unassembled WGS sequence"/>
</dbReference>
<dbReference type="OrthoDB" id="6288272at2759"/>
<feature type="compositionally biased region" description="Basic and acidic residues" evidence="1">
    <location>
        <begin position="905"/>
        <end position="917"/>
    </location>
</feature>
<organism evidence="2">
    <name type="scientific">Capitella teleta</name>
    <name type="common">Polychaete worm</name>
    <dbReference type="NCBI Taxonomy" id="283909"/>
    <lineage>
        <taxon>Eukaryota</taxon>
        <taxon>Metazoa</taxon>
        <taxon>Spiralia</taxon>
        <taxon>Lophotrochozoa</taxon>
        <taxon>Annelida</taxon>
        <taxon>Polychaeta</taxon>
        <taxon>Sedentaria</taxon>
        <taxon>Scolecida</taxon>
        <taxon>Capitellidae</taxon>
        <taxon>Capitella</taxon>
    </lineage>
</organism>
<evidence type="ECO:0000313" key="3">
    <source>
        <dbReference type="EnsemblMetazoa" id="CapteP227327"/>
    </source>
</evidence>
<feature type="region of interest" description="Disordered" evidence="1">
    <location>
        <begin position="381"/>
        <end position="411"/>
    </location>
</feature>
<name>R7T392_CAPTE</name>
<accession>R7T392</accession>
<dbReference type="EMBL" id="AMQN01016048">
    <property type="status" value="NOT_ANNOTATED_CDS"/>
    <property type="molecule type" value="Genomic_DNA"/>
</dbReference>
<feature type="region of interest" description="Disordered" evidence="1">
    <location>
        <begin position="146"/>
        <end position="207"/>
    </location>
</feature>
<dbReference type="PANTHER" id="PTHR35978:SF1">
    <property type="entry name" value="IQ DOMAIN-CONTAINING PROTEIN M"/>
    <property type="match status" value="1"/>
</dbReference>
<dbReference type="EMBL" id="KB312490">
    <property type="protein sequence ID" value="ELT87132.1"/>
    <property type="molecule type" value="Genomic_DNA"/>
</dbReference>
<proteinExistence type="predicted"/>
<dbReference type="PROSITE" id="PS50096">
    <property type="entry name" value="IQ"/>
    <property type="match status" value="3"/>
</dbReference>
<feature type="region of interest" description="Disordered" evidence="1">
    <location>
        <begin position="542"/>
        <end position="586"/>
    </location>
</feature>
<dbReference type="PANTHER" id="PTHR35978">
    <property type="entry name" value="IQ DOMAIN-CONTAINING PROTEIN M"/>
    <property type="match status" value="1"/>
</dbReference>
<feature type="region of interest" description="Disordered" evidence="1">
    <location>
        <begin position="838"/>
        <end position="859"/>
    </location>
</feature>
<feature type="region of interest" description="Disordered" evidence="1">
    <location>
        <begin position="891"/>
        <end position="917"/>
    </location>
</feature>
<evidence type="ECO:0000256" key="1">
    <source>
        <dbReference type="SAM" id="MobiDB-lite"/>
    </source>
</evidence>
<evidence type="ECO:0000313" key="4">
    <source>
        <dbReference type="Proteomes" id="UP000014760"/>
    </source>
</evidence>
<dbReference type="Pfam" id="PF00612">
    <property type="entry name" value="IQ"/>
    <property type="match status" value="3"/>
</dbReference>
<dbReference type="EMBL" id="AMQN01016049">
    <property type="status" value="NOT_ANNOTATED_CDS"/>
    <property type="molecule type" value="Genomic_DNA"/>
</dbReference>
<evidence type="ECO:0000313" key="2">
    <source>
        <dbReference type="EMBL" id="ELT87132.1"/>
    </source>
</evidence>
<reference evidence="4" key="1">
    <citation type="submission" date="2012-12" db="EMBL/GenBank/DDBJ databases">
        <authorList>
            <person name="Hellsten U."/>
            <person name="Grimwood J."/>
            <person name="Chapman J.A."/>
            <person name="Shapiro H."/>
            <person name="Aerts A."/>
            <person name="Otillar R.P."/>
            <person name="Terry A.Y."/>
            <person name="Boore J.L."/>
            <person name="Simakov O."/>
            <person name="Marletaz F."/>
            <person name="Cho S.-J."/>
            <person name="Edsinger-Gonzales E."/>
            <person name="Havlak P."/>
            <person name="Kuo D.-H."/>
            <person name="Larsson T."/>
            <person name="Lv J."/>
            <person name="Arendt D."/>
            <person name="Savage R."/>
            <person name="Osoegawa K."/>
            <person name="de Jong P."/>
            <person name="Lindberg D.R."/>
            <person name="Seaver E.C."/>
            <person name="Weisblat D.A."/>
            <person name="Putnam N.H."/>
            <person name="Grigoriev I.V."/>
            <person name="Rokhsar D.S."/>
        </authorList>
    </citation>
    <scope>NUCLEOTIDE SEQUENCE</scope>
    <source>
        <strain evidence="4">I ESC-2004</strain>
    </source>
</reference>
<gene>
    <name evidence="2" type="ORF">CAPTEDRAFT_227327</name>
</gene>